<organism evidence="1 2">
    <name type="scientific">Gigaspora rosea</name>
    <dbReference type="NCBI Taxonomy" id="44941"/>
    <lineage>
        <taxon>Eukaryota</taxon>
        <taxon>Fungi</taxon>
        <taxon>Fungi incertae sedis</taxon>
        <taxon>Mucoromycota</taxon>
        <taxon>Glomeromycotina</taxon>
        <taxon>Glomeromycetes</taxon>
        <taxon>Diversisporales</taxon>
        <taxon>Gigasporaceae</taxon>
        <taxon>Gigaspora</taxon>
    </lineage>
</organism>
<gene>
    <name evidence="1" type="ORF">C2G38_2159633</name>
</gene>
<evidence type="ECO:0000313" key="1">
    <source>
        <dbReference type="EMBL" id="RIB27788.1"/>
    </source>
</evidence>
<proteinExistence type="predicted"/>
<accession>A0A397W0R0</accession>
<dbReference type="OrthoDB" id="2460161at2759"/>
<comment type="caution">
    <text evidence="1">The sequence shown here is derived from an EMBL/GenBank/DDBJ whole genome shotgun (WGS) entry which is preliminary data.</text>
</comment>
<evidence type="ECO:0000313" key="2">
    <source>
        <dbReference type="Proteomes" id="UP000266673"/>
    </source>
</evidence>
<dbReference type="AlphaFoldDB" id="A0A397W0R0"/>
<keyword evidence="2" id="KW-1185">Reference proteome</keyword>
<protein>
    <submittedName>
        <fullName evidence="1">Uncharacterized protein</fullName>
    </submittedName>
</protein>
<sequence length="138" mass="15945">MDNKDSLKSFEKQLLNIIALFELNDQNLADKDGFEYFEEQSLNIIALFEQNLVESDNQNLAESNDQNLAKMVDTMVGQIFGSWKALNCYITLYTRSQNFVNVIHGSEYDNSACQSHRYACEYQDYNVTKKKTCIAENQ</sequence>
<dbReference type="EMBL" id="QKWP01000087">
    <property type="protein sequence ID" value="RIB27788.1"/>
    <property type="molecule type" value="Genomic_DNA"/>
</dbReference>
<reference evidence="1 2" key="1">
    <citation type="submission" date="2018-06" db="EMBL/GenBank/DDBJ databases">
        <title>Comparative genomics reveals the genomic features of Rhizophagus irregularis, R. cerebriforme, R. diaphanum and Gigaspora rosea, and their symbiotic lifestyle signature.</title>
        <authorList>
            <person name="Morin E."/>
            <person name="San Clemente H."/>
            <person name="Chen E.C.H."/>
            <person name="De La Providencia I."/>
            <person name="Hainaut M."/>
            <person name="Kuo A."/>
            <person name="Kohler A."/>
            <person name="Murat C."/>
            <person name="Tang N."/>
            <person name="Roy S."/>
            <person name="Loubradou J."/>
            <person name="Henrissat B."/>
            <person name="Grigoriev I.V."/>
            <person name="Corradi N."/>
            <person name="Roux C."/>
            <person name="Martin F.M."/>
        </authorList>
    </citation>
    <scope>NUCLEOTIDE SEQUENCE [LARGE SCALE GENOMIC DNA]</scope>
    <source>
        <strain evidence="1 2">DAOM 194757</strain>
    </source>
</reference>
<name>A0A397W0R0_9GLOM</name>
<dbReference type="Proteomes" id="UP000266673">
    <property type="component" value="Unassembled WGS sequence"/>
</dbReference>